<comment type="caution">
    <text evidence="3">The sequence shown here is derived from an EMBL/GenBank/DDBJ whole genome shotgun (WGS) entry which is preliminary data.</text>
</comment>
<dbReference type="PANTHER" id="PTHR12398:SF20">
    <property type="entry name" value="PROTEIN PHOSPHATASE 1 REGULATORY INHIBITOR SUBUNIT 2"/>
    <property type="match status" value="1"/>
</dbReference>
<dbReference type="InterPro" id="IPR007062">
    <property type="entry name" value="PPI-2"/>
</dbReference>
<name>A0A5B6UQ92_9ROSI</name>
<dbReference type="GO" id="GO:0004864">
    <property type="term" value="F:protein phosphatase inhibitor activity"/>
    <property type="evidence" value="ECO:0007669"/>
    <property type="project" value="InterPro"/>
</dbReference>
<keyword evidence="2" id="KW-0812">Transmembrane</keyword>
<sequence>MRKMIFEAEKLSSQGRHFRGTLIVKRRGAIESLFQAYLELVVGTQRFSTVFLLVCSALILHITVVFSREPGAPMKMGTNEEGLVNTSRNKPGITALVSRRVRWNEENLVEIEANKPVRQKIIEPKTPYHPMIDDDDGSLSPVGHGFNDCIGDAMDAEELRSALKDVASSSKKTIGQSSGWTSSDDDGDPMEEDGSGMSFKEHRKAHYNEFLKIKELRQKGSFLEDEGDDVGGDSSSSLRSSAKGKEKEEGRATLPQRSSAGPANGL</sequence>
<evidence type="ECO:0000256" key="1">
    <source>
        <dbReference type="SAM" id="MobiDB-lite"/>
    </source>
</evidence>
<reference evidence="4" key="1">
    <citation type="journal article" date="2019" name="Plant Biotechnol. J.">
        <title>Genome sequencing of the Australian wild diploid species Gossypium australe highlights disease resistance and delayed gland morphogenesis.</title>
        <authorList>
            <person name="Cai Y."/>
            <person name="Cai X."/>
            <person name="Wang Q."/>
            <person name="Wang P."/>
            <person name="Zhang Y."/>
            <person name="Cai C."/>
            <person name="Xu Y."/>
            <person name="Wang K."/>
            <person name="Zhou Z."/>
            <person name="Wang C."/>
            <person name="Geng S."/>
            <person name="Li B."/>
            <person name="Dong Q."/>
            <person name="Hou Y."/>
            <person name="Wang H."/>
            <person name="Ai P."/>
            <person name="Liu Z."/>
            <person name="Yi F."/>
            <person name="Sun M."/>
            <person name="An G."/>
            <person name="Cheng J."/>
            <person name="Zhang Y."/>
            <person name="Shi Q."/>
            <person name="Xie Y."/>
            <person name="Shi X."/>
            <person name="Chang Y."/>
            <person name="Huang F."/>
            <person name="Chen Y."/>
            <person name="Hong S."/>
            <person name="Mi L."/>
            <person name="Sun Q."/>
            <person name="Zhang L."/>
            <person name="Zhou B."/>
            <person name="Peng R."/>
            <person name="Zhang X."/>
            <person name="Liu F."/>
        </authorList>
    </citation>
    <scope>NUCLEOTIDE SEQUENCE [LARGE SCALE GENOMIC DNA]</scope>
    <source>
        <strain evidence="4">cv. PA1801</strain>
    </source>
</reference>
<dbReference type="Pfam" id="PF04979">
    <property type="entry name" value="IPP-2"/>
    <property type="match status" value="1"/>
</dbReference>
<dbReference type="EMBL" id="SMMG02000012">
    <property type="protein sequence ID" value="KAA3455845.1"/>
    <property type="molecule type" value="Genomic_DNA"/>
</dbReference>
<dbReference type="AlphaFoldDB" id="A0A5B6UQ92"/>
<proteinExistence type="predicted"/>
<feature type="compositionally biased region" description="Polar residues" evidence="1">
    <location>
        <begin position="255"/>
        <end position="266"/>
    </location>
</feature>
<dbReference type="PANTHER" id="PTHR12398">
    <property type="entry name" value="PROTEIN PHOSPHATASE INHIBITOR"/>
    <property type="match status" value="1"/>
</dbReference>
<evidence type="ECO:0000256" key="2">
    <source>
        <dbReference type="SAM" id="Phobius"/>
    </source>
</evidence>
<dbReference type="GO" id="GO:0009966">
    <property type="term" value="P:regulation of signal transduction"/>
    <property type="evidence" value="ECO:0007669"/>
    <property type="project" value="InterPro"/>
</dbReference>
<accession>A0A5B6UQ92</accession>
<evidence type="ECO:0000313" key="4">
    <source>
        <dbReference type="Proteomes" id="UP000325315"/>
    </source>
</evidence>
<keyword evidence="4" id="KW-1185">Reference proteome</keyword>
<dbReference type="Proteomes" id="UP000325315">
    <property type="component" value="Unassembled WGS sequence"/>
</dbReference>
<organism evidence="3 4">
    <name type="scientific">Gossypium australe</name>
    <dbReference type="NCBI Taxonomy" id="47621"/>
    <lineage>
        <taxon>Eukaryota</taxon>
        <taxon>Viridiplantae</taxon>
        <taxon>Streptophyta</taxon>
        <taxon>Embryophyta</taxon>
        <taxon>Tracheophyta</taxon>
        <taxon>Spermatophyta</taxon>
        <taxon>Magnoliopsida</taxon>
        <taxon>eudicotyledons</taxon>
        <taxon>Gunneridae</taxon>
        <taxon>Pentapetalae</taxon>
        <taxon>rosids</taxon>
        <taxon>malvids</taxon>
        <taxon>Malvales</taxon>
        <taxon>Malvaceae</taxon>
        <taxon>Malvoideae</taxon>
        <taxon>Gossypium</taxon>
    </lineage>
</organism>
<keyword evidence="2" id="KW-1133">Transmembrane helix</keyword>
<feature type="region of interest" description="Disordered" evidence="1">
    <location>
        <begin position="168"/>
        <end position="198"/>
    </location>
</feature>
<feature type="region of interest" description="Disordered" evidence="1">
    <location>
        <begin position="223"/>
        <end position="266"/>
    </location>
</feature>
<feature type="compositionally biased region" description="Low complexity" evidence="1">
    <location>
        <begin position="232"/>
        <end position="241"/>
    </location>
</feature>
<keyword evidence="2" id="KW-0472">Membrane</keyword>
<gene>
    <name evidence="3" type="ORF">EPI10_018824</name>
</gene>
<feature type="compositionally biased region" description="Acidic residues" evidence="1">
    <location>
        <begin position="183"/>
        <end position="194"/>
    </location>
</feature>
<feature type="transmembrane region" description="Helical" evidence="2">
    <location>
        <begin position="47"/>
        <end position="66"/>
    </location>
</feature>
<evidence type="ECO:0000313" key="3">
    <source>
        <dbReference type="EMBL" id="KAA3455845.1"/>
    </source>
</evidence>
<dbReference type="OrthoDB" id="551302at2759"/>
<protein>
    <submittedName>
        <fullName evidence="3">Protein phosphatase inhibitor 2-like isoform X1</fullName>
    </submittedName>
</protein>